<reference evidence="3" key="1">
    <citation type="journal article" date="2019" name="Int. J. Syst. Evol. Microbiol.">
        <title>The Global Catalogue of Microorganisms (GCM) 10K type strain sequencing project: providing services to taxonomists for standard genome sequencing and annotation.</title>
        <authorList>
            <consortium name="The Broad Institute Genomics Platform"/>
            <consortium name="The Broad Institute Genome Sequencing Center for Infectious Disease"/>
            <person name="Wu L."/>
            <person name="Ma J."/>
        </authorList>
    </citation>
    <scope>NUCLEOTIDE SEQUENCE [LARGE SCALE GENOMIC DNA]</scope>
    <source>
        <strain evidence="3">JCM 14546</strain>
    </source>
</reference>
<dbReference type="PANTHER" id="PTHR47505:SF1">
    <property type="entry name" value="DNA UTILIZATION PROTEIN YHGH"/>
    <property type="match status" value="1"/>
</dbReference>
<organism evidence="2 3">
    <name type="scientific">Brevibacterium samyangense</name>
    <dbReference type="NCBI Taxonomy" id="366888"/>
    <lineage>
        <taxon>Bacteria</taxon>
        <taxon>Bacillati</taxon>
        <taxon>Actinomycetota</taxon>
        <taxon>Actinomycetes</taxon>
        <taxon>Micrococcales</taxon>
        <taxon>Brevibacteriaceae</taxon>
        <taxon>Brevibacterium</taxon>
    </lineage>
</organism>
<evidence type="ECO:0000256" key="1">
    <source>
        <dbReference type="ARBA" id="ARBA00008007"/>
    </source>
</evidence>
<proteinExistence type="inferred from homology"/>
<name>A0ABP5EY44_9MICO</name>
<dbReference type="Proteomes" id="UP001500755">
    <property type="component" value="Unassembled WGS sequence"/>
</dbReference>
<dbReference type="InterPro" id="IPR051910">
    <property type="entry name" value="ComF/GntX_DNA_util-trans"/>
</dbReference>
<evidence type="ECO:0000313" key="2">
    <source>
        <dbReference type="EMBL" id="GAA2008078.1"/>
    </source>
</evidence>
<protein>
    <submittedName>
        <fullName evidence="2">ComF family protein</fullName>
    </submittedName>
</protein>
<dbReference type="SUPFAM" id="SSF53271">
    <property type="entry name" value="PRTase-like"/>
    <property type="match status" value="1"/>
</dbReference>
<gene>
    <name evidence="2" type="ORF">GCM10009755_18120</name>
</gene>
<sequence>MPVHGTVPRFGTVPVVAAGEYEGVLRELLVGFKERGRHDLAPVLGLLLARAVTGALLSLPGAPRPPVHLVPVPSTRGARRRRGADHVLVLATEAARILRADGLPTHPAPVLAVRAHRDQVGFGSHGRRRNVAGTHRLDPRAGRRALAGLLTGTVVLVDDICTTGATLAESARVLRGYRIPTPGVATVGTTPGGPRFEPLEGVK</sequence>
<comment type="similarity">
    <text evidence="1">Belongs to the ComF/GntX family.</text>
</comment>
<dbReference type="EMBL" id="BAAANO010000016">
    <property type="protein sequence ID" value="GAA2008078.1"/>
    <property type="molecule type" value="Genomic_DNA"/>
</dbReference>
<dbReference type="CDD" id="cd06223">
    <property type="entry name" value="PRTases_typeI"/>
    <property type="match status" value="1"/>
</dbReference>
<comment type="caution">
    <text evidence="2">The sequence shown here is derived from an EMBL/GenBank/DDBJ whole genome shotgun (WGS) entry which is preliminary data.</text>
</comment>
<dbReference type="Gene3D" id="3.40.50.2020">
    <property type="match status" value="1"/>
</dbReference>
<accession>A0ABP5EY44</accession>
<dbReference type="InterPro" id="IPR000836">
    <property type="entry name" value="PRTase_dom"/>
</dbReference>
<evidence type="ECO:0000313" key="3">
    <source>
        <dbReference type="Proteomes" id="UP001500755"/>
    </source>
</evidence>
<keyword evidence="3" id="KW-1185">Reference proteome</keyword>
<dbReference type="InterPro" id="IPR029057">
    <property type="entry name" value="PRTase-like"/>
</dbReference>
<dbReference type="PANTHER" id="PTHR47505">
    <property type="entry name" value="DNA UTILIZATION PROTEIN YHGH"/>
    <property type="match status" value="1"/>
</dbReference>